<evidence type="ECO:0000256" key="2">
    <source>
        <dbReference type="PROSITE-ProRule" id="PRU00169"/>
    </source>
</evidence>
<dbReference type="RefSeq" id="WP_282002584.1">
    <property type="nucleotide sequence ID" value="NZ_AP027151.1"/>
</dbReference>
<dbReference type="Pfam" id="PF07238">
    <property type="entry name" value="PilZ"/>
    <property type="match status" value="1"/>
</dbReference>
<evidence type="ECO:0000259" key="3">
    <source>
        <dbReference type="PROSITE" id="PS50110"/>
    </source>
</evidence>
<dbReference type="PANTHER" id="PTHR44591">
    <property type="entry name" value="STRESS RESPONSE REGULATOR PROTEIN 1"/>
    <property type="match status" value="1"/>
</dbReference>
<dbReference type="InterPro" id="IPR001789">
    <property type="entry name" value="Sig_transdc_resp-reg_receiver"/>
</dbReference>
<evidence type="ECO:0000256" key="1">
    <source>
        <dbReference type="ARBA" id="ARBA00022553"/>
    </source>
</evidence>
<dbReference type="SUPFAM" id="SSF141371">
    <property type="entry name" value="PilZ domain-like"/>
    <property type="match status" value="1"/>
</dbReference>
<name>A0ABM8EIN0_9BACT</name>
<dbReference type="SUPFAM" id="SSF52172">
    <property type="entry name" value="CheY-like"/>
    <property type="match status" value="1"/>
</dbReference>
<dbReference type="EMBL" id="AP027151">
    <property type="protein sequence ID" value="BDV42255.1"/>
    <property type="molecule type" value="Genomic_DNA"/>
</dbReference>
<dbReference type="PROSITE" id="PS50110">
    <property type="entry name" value="RESPONSE_REGULATORY"/>
    <property type="match status" value="1"/>
</dbReference>
<dbReference type="PANTHER" id="PTHR44591:SF20">
    <property type="entry name" value="PROTEIN PILH"/>
    <property type="match status" value="1"/>
</dbReference>
<dbReference type="InterPro" id="IPR050595">
    <property type="entry name" value="Bact_response_regulator"/>
</dbReference>
<sequence length="242" mass="27075">MPKPKILLVDDVNLMLELEKSYLRFSPVRLFTARDGAEALEVVRAERPDLVFMDLNMPKMSGAECCAAIKADPELAATPVVMVTTAGNPEDEALCRRSGCDGYITKPIDRRLFLEAGRRYLPDIDRREPRYVFSTRISCQSGEEELTGTTADISIGGLYMAVNGQLGQDERIEMVFSLPGCQQKIKVQGRVAWLNNDEARRKPRLPAGFGVEFMAIDPDDLDKVKRYVESLRPAVPPLRRLG</sequence>
<feature type="modified residue" description="4-aspartylphosphate" evidence="2">
    <location>
        <position position="54"/>
    </location>
</feature>
<proteinExistence type="predicted"/>
<dbReference type="InterPro" id="IPR009875">
    <property type="entry name" value="PilZ_domain"/>
</dbReference>
<protein>
    <submittedName>
        <fullName evidence="4">Two-component system response regulator</fullName>
    </submittedName>
</protein>
<keyword evidence="1 2" id="KW-0597">Phosphoprotein</keyword>
<dbReference type="Gene3D" id="3.40.50.2300">
    <property type="match status" value="1"/>
</dbReference>
<gene>
    <name evidence="4" type="ORF">GURASL_11780</name>
</gene>
<dbReference type="Proteomes" id="UP001317705">
    <property type="component" value="Chromosome"/>
</dbReference>
<evidence type="ECO:0000313" key="5">
    <source>
        <dbReference type="Proteomes" id="UP001317705"/>
    </source>
</evidence>
<organism evidence="4 5">
    <name type="scientific">Geotalea uraniireducens</name>
    <dbReference type="NCBI Taxonomy" id="351604"/>
    <lineage>
        <taxon>Bacteria</taxon>
        <taxon>Pseudomonadati</taxon>
        <taxon>Thermodesulfobacteriota</taxon>
        <taxon>Desulfuromonadia</taxon>
        <taxon>Geobacterales</taxon>
        <taxon>Geobacteraceae</taxon>
        <taxon>Geotalea</taxon>
    </lineage>
</organism>
<dbReference type="Gene3D" id="2.40.10.220">
    <property type="entry name" value="predicted glycosyltransferase like domains"/>
    <property type="match status" value="1"/>
</dbReference>
<keyword evidence="5" id="KW-1185">Reference proteome</keyword>
<dbReference type="Pfam" id="PF00072">
    <property type="entry name" value="Response_reg"/>
    <property type="match status" value="1"/>
</dbReference>
<dbReference type="InterPro" id="IPR011006">
    <property type="entry name" value="CheY-like_superfamily"/>
</dbReference>
<evidence type="ECO:0000313" key="4">
    <source>
        <dbReference type="EMBL" id="BDV42255.1"/>
    </source>
</evidence>
<reference evidence="4 5" key="1">
    <citation type="submission" date="2022-12" db="EMBL/GenBank/DDBJ databases">
        <title>Polyphasic characterization of Geotalea uranireducens NIT-SL11 newly isolated from a complex of sewage sludge and microbially reduced graphene oxide.</title>
        <authorList>
            <person name="Xie L."/>
            <person name="Yoshida N."/>
            <person name="Meng L."/>
        </authorList>
    </citation>
    <scope>NUCLEOTIDE SEQUENCE [LARGE SCALE GENOMIC DNA]</scope>
    <source>
        <strain evidence="4 5">NIT-SL11</strain>
    </source>
</reference>
<feature type="domain" description="Response regulatory" evidence="3">
    <location>
        <begin position="5"/>
        <end position="121"/>
    </location>
</feature>
<dbReference type="SMART" id="SM00448">
    <property type="entry name" value="REC"/>
    <property type="match status" value="1"/>
</dbReference>
<accession>A0ABM8EIN0</accession>